<evidence type="ECO:0000256" key="1">
    <source>
        <dbReference type="PROSITE-ProRule" id="PRU00042"/>
    </source>
</evidence>
<keyword evidence="1" id="KW-0862">Zinc</keyword>
<accession>A0A914IG15</accession>
<keyword evidence="3" id="KW-1185">Reference proteome</keyword>
<feature type="domain" description="C2H2-type" evidence="2">
    <location>
        <begin position="12"/>
        <end position="46"/>
    </location>
</feature>
<protein>
    <submittedName>
        <fullName evidence="4">C2H2-type domain-containing protein</fullName>
    </submittedName>
</protein>
<keyword evidence="1" id="KW-0479">Metal-binding</keyword>
<dbReference type="WBParaSite" id="Gr19_v10_g9906.t1">
    <property type="protein sequence ID" value="Gr19_v10_g9906.t1"/>
    <property type="gene ID" value="Gr19_v10_g9906"/>
</dbReference>
<dbReference type="AlphaFoldDB" id="A0A914IG15"/>
<organism evidence="3 4">
    <name type="scientific">Globodera rostochiensis</name>
    <name type="common">Golden nematode worm</name>
    <name type="synonym">Heterodera rostochiensis</name>
    <dbReference type="NCBI Taxonomy" id="31243"/>
    <lineage>
        <taxon>Eukaryota</taxon>
        <taxon>Metazoa</taxon>
        <taxon>Ecdysozoa</taxon>
        <taxon>Nematoda</taxon>
        <taxon>Chromadorea</taxon>
        <taxon>Rhabditida</taxon>
        <taxon>Tylenchina</taxon>
        <taxon>Tylenchomorpha</taxon>
        <taxon>Tylenchoidea</taxon>
        <taxon>Heteroderidae</taxon>
        <taxon>Heteroderinae</taxon>
        <taxon>Globodera</taxon>
    </lineage>
</organism>
<reference evidence="4" key="1">
    <citation type="submission" date="2022-11" db="UniProtKB">
        <authorList>
            <consortium name="WormBaseParasite"/>
        </authorList>
    </citation>
    <scope>IDENTIFICATION</scope>
</reference>
<keyword evidence="1" id="KW-0863">Zinc-finger</keyword>
<evidence type="ECO:0000259" key="2">
    <source>
        <dbReference type="PROSITE" id="PS50157"/>
    </source>
</evidence>
<dbReference type="InterPro" id="IPR013087">
    <property type="entry name" value="Znf_C2H2_type"/>
</dbReference>
<evidence type="ECO:0000313" key="4">
    <source>
        <dbReference type="WBParaSite" id="Gr19_v10_g9906.t1"/>
    </source>
</evidence>
<name>A0A914IG15_GLORO</name>
<dbReference type="Gene3D" id="3.30.160.60">
    <property type="entry name" value="Classic Zinc Finger"/>
    <property type="match status" value="1"/>
</dbReference>
<evidence type="ECO:0000313" key="3">
    <source>
        <dbReference type="Proteomes" id="UP000887572"/>
    </source>
</evidence>
<sequence>MAENFVAEQGQFPCGLLSQGLQCPRAFNTQASRNVHRSRAHTREERGCAYRCNYCAHGSATEYVFRRHSQRAHPLLFTPPRLLEGLVFQFRPGSVVGIGIDAENNLEIDGTGISPGFFWEMPPPCQ</sequence>
<proteinExistence type="predicted"/>
<dbReference type="GO" id="GO:0008270">
    <property type="term" value="F:zinc ion binding"/>
    <property type="evidence" value="ECO:0007669"/>
    <property type="project" value="UniProtKB-KW"/>
</dbReference>
<dbReference type="PROSITE" id="PS50157">
    <property type="entry name" value="ZINC_FINGER_C2H2_2"/>
    <property type="match status" value="1"/>
</dbReference>
<dbReference type="Proteomes" id="UP000887572">
    <property type="component" value="Unplaced"/>
</dbReference>